<keyword evidence="8" id="KW-0732">Signal</keyword>
<evidence type="ECO:0000256" key="6">
    <source>
        <dbReference type="PROSITE-ProRule" id="PRU00261"/>
    </source>
</evidence>
<dbReference type="PROSITE" id="PS51387">
    <property type="entry name" value="FAD_PCMH"/>
    <property type="match status" value="1"/>
</dbReference>
<comment type="caution">
    <text evidence="6">Lacks conserved residue(s) required for the propagation of feature annotation.</text>
</comment>
<feature type="chain" id="PRO_5025415504" evidence="8">
    <location>
        <begin position="20"/>
        <end position="655"/>
    </location>
</feature>
<dbReference type="InterPro" id="IPR006094">
    <property type="entry name" value="Oxid_FAD_bind_N"/>
</dbReference>
<dbReference type="Pfam" id="PF01565">
    <property type="entry name" value="FAD_binding_4"/>
    <property type="match status" value="1"/>
</dbReference>
<dbReference type="Proteomes" id="UP000799423">
    <property type="component" value="Unassembled WGS sequence"/>
</dbReference>
<evidence type="ECO:0000256" key="4">
    <source>
        <dbReference type="ARBA" id="ARBA00022827"/>
    </source>
</evidence>
<reference evidence="11" key="1">
    <citation type="submission" date="2020-01" db="EMBL/GenBank/DDBJ databases">
        <authorList>
            <consortium name="DOE Joint Genome Institute"/>
            <person name="Haridas S."/>
            <person name="Albert R."/>
            <person name="Binder M."/>
            <person name="Bloem J."/>
            <person name="Labutti K."/>
            <person name="Salamov A."/>
            <person name="Andreopoulos B."/>
            <person name="Baker S.E."/>
            <person name="Barry K."/>
            <person name="Bills G."/>
            <person name="Bluhm B.H."/>
            <person name="Cannon C."/>
            <person name="Castanera R."/>
            <person name="Culley D.E."/>
            <person name="Daum C."/>
            <person name="Ezra D."/>
            <person name="Gonzalez J.B."/>
            <person name="Henrissat B."/>
            <person name="Kuo A."/>
            <person name="Liang C."/>
            <person name="Lipzen A."/>
            <person name="Lutzoni F."/>
            <person name="Magnuson J."/>
            <person name="Mondo S."/>
            <person name="Nolan M."/>
            <person name="Ohm R."/>
            <person name="Pangilinan J."/>
            <person name="Park H.-J."/>
            <person name="Ramirez L."/>
            <person name="Alfaro M."/>
            <person name="Sun H."/>
            <person name="Tritt A."/>
            <person name="Yoshinaga Y."/>
            <person name="Zwiers L.-H."/>
            <person name="Turgeon B.G."/>
            <person name="Goodwin S.B."/>
            <person name="Spatafora J.W."/>
            <person name="Crous P.W."/>
            <person name="Grigoriev I.V."/>
        </authorList>
    </citation>
    <scope>NUCLEOTIDE SEQUENCE</scope>
    <source>
        <strain evidence="11">IPT5</strain>
    </source>
</reference>
<feature type="region of interest" description="Disordered" evidence="7">
    <location>
        <begin position="170"/>
        <end position="191"/>
    </location>
</feature>
<dbReference type="InterPro" id="IPR016166">
    <property type="entry name" value="FAD-bd_PCMH"/>
</dbReference>
<comment type="similarity">
    <text evidence="1">Belongs to the oxygen-dependent FAD-linked oxidoreductase family.</text>
</comment>
<dbReference type="CDD" id="cd11618">
    <property type="entry name" value="ChtBD1_1"/>
    <property type="match status" value="2"/>
</dbReference>
<evidence type="ECO:0000256" key="7">
    <source>
        <dbReference type="SAM" id="MobiDB-lite"/>
    </source>
</evidence>
<dbReference type="PANTHER" id="PTHR42973:SF15">
    <property type="entry name" value="FAD-BINDING PCMH-TYPE DOMAIN-CONTAINING PROTEIN"/>
    <property type="match status" value="1"/>
</dbReference>
<dbReference type="SUPFAM" id="SSF57016">
    <property type="entry name" value="Plant lectins/antimicrobial peptides"/>
    <property type="match status" value="2"/>
</dbReference>
<keyword evidence="5" id="KW-0560">Oxidoreductase</keyword>
<dbReference type="GO" id="GO:0071949">
    <property type="term" value="F:FAD binding"/>
    <property type="evidence" value="ECO:0007669"/>
    <property type="project" value="InterPro"/>
</dbReference>
<evidence type="ECO:0000313" key="12">
    <source>
        <dbReference type="Proteomes" id="UP000799423"/>
    </source>
</evidence>
<evidence type="ECO:0000259" key="9">
    <source>
        <dbReference type="PROSITE" id="PS50941"/>
    </source>
</evidence>
<feature type="disulfide bond" evidence="6">
    <location>
        <begin position="134"/>
        <end position="148"/>
    </location>
</feature>
<dbReference type="InterPro" id="IPR036861">
    <property type="entry name" value="Endochitinase-like_sf"/>
</dbReference>
<evidence type="ECO:0000256" key="5">
    <source>
        <dbReference type="ARBA" id="ARBA00023002"/>
    </source>
</evidence>
<dbReference type="Gene3D" id="3.40.462.20">
    <property type="match status" value="1"/>
</dbReference>
<evidence type="ECO:0000313" key="11">
    <source>
        <dbReference type="EMBL" id="KAF2855089.1"/>
    </source>
</evidence>
<dbReference type="OrthoDB" id="407275at2759"/>
<dbReference type="GO" id="GO:0008061">
    <property type="term" value="F:chitin binding"/>
    <property type="evidence" value="ECO:0007669"/>
    <property type="project" value="UniProtKB-UniRule"/>
</dbReference>
<evidence type="ECO:0000256" key="2">
    <source>
        <dbReference type="ARBA" id="ARBA00022630"/>
    </source>
</evidence>
<dbReference type="Pfam" id="PF08031">
    <property type="entry name" value="BBE"/>
    <property type="match status" value="1"/>
</dbReference>
<keyword evidence="6" id="KW-1015">Disulfide bond</keyword>
<dbReference type="AlphaFoldDB" id="A0A6A7BKX6"/>
<dbReference type="SMART" id="SM00270">
    <property type="entry name" value="ChtBD1"/>
    <property type="match status" value="2"/>
</dbReference>
<dbReference type="InterPro" id="IPR036318">
    <property type="entry name" value="FAD-bd_PCMH-like_sf"/>
</dbReference>
<feature type="domain" description="FAD-binding PCMH-type" evidence="10">
    <location>
        <begin position="220"/>
        <end position="393"/>
    </location>
</feature>
<feature type="domain" description="Chitin-binding type-1" evidence="9">
    <location>
        <begin position="33"/>
        <end position="79"/>
    </location>
</feature>
<dbReference type="InterPro" id="IPR012951">
    <property type="entry name" value="BBE"/>
</dbReference>
<organism evidence="11 12">
    <name type="scientific">Plenodomus tracheiphilus IPT5</name>
    <dbReference type="NCBI Taxonomy" id="1408161"/>
    <lineage>
        <taxon>Eukaryota</taxon>
        <taxon>Fungi</taxon>
        <taxon>Dikarya</taxon>
        <taxon>Ascomycota</taxon>
        <taxon>Pezizomycotina</taxon>
        <taxon>Dothideomycetes</taxon>
        <taxon>Pleosporomycetidae</taxon>
        <taxon>Pleosporales</taxon>
        <taxon>Pleosporineae</taxon>
        <taxon>Leptosphaeriaceae</taxon>
        <taxon>Plenodomus</taxon>
    </lineage>
</organism>
<evidence type="ECO:0000256" key="1">
    <source>
        <dbReference type="ARBA" id="ARBA00005466"/>
    </source>
</evidence>
<dbReference type="Gene3D" id="3.30.60.10">
    <property type="entry name" value="Endochitinase-like"/>
    <property type="match status" value="2"/>
</dbReference>
<dbReference type="InterPro" id="IPR001002">
    <property type="entry name" value="Chitin-bd_1"/>
</dbReference>
<keyword evidence="12" id="KW-1185">Reference proteome</keyword>
<protein>
    <submittedName>
        <fullName evidence="11">Carbohydrate-binding module family 18</fullName>
    </submittedName>
</protein>
<accession>A0A6A7BKX6</accession>
<dbReference type="GO" id="GO:0016491">
    <property type="term" value="F:oxidoreductase activity"/>
    <property type="evidence" value="ECO:0007669"/>
    <property type="project" value="UniProtKB-KW"/>
</dbReference>
<feature type="domain" description="Chitin-binding type-1" evidence="9">
    <location>
        <begin position="115"/>
        <end position="161"/>
    </location>
</feature>
<feature type="disulfide bond" evidence="6">
    <location>
        <begin position="52"/>
        <end position="66"/>
    </location>
</feature>
<proteinExistence type="inferred from homology"/>
<dbReference type="EMBL" id="MU006291">
    <property type="protein sequence ID" value="KAF2855089.1"/>
    <property type="molecule type" value="Genomic_DNA"/>
</dbReference>
<keyword evidence="3 6" id="KW-0147">Chitin-binding</keyword>
<dbReference type="PROSITE" id="PS50941">
    <property type="entry name" value="CHIT_BIND_I_2"/>
    <property type="match status" value="2"/>
</dbReference>
<sequence>MKFLVSLTTGLLSVGLAHASPVAPLAKRAVSTDGSCGGTTKFTCKGSSYGDCCSQYGWCGSSKDHCGASCNSAFGTCTSTTKPVSSAQAVSSVRATSTKASSAPAATSTQKISTDATCGGKTGNTCLGSTFGQCCSSSGYCGSTAAYCGTGCQPNSGLCGSNNGAPSSSSAKASSTTKGSPSATPSSGSASQCLNGKNVPYKMTSDAAYSDLVAPYNLRLPYKPAVVVLPTTNQHVQDAVVCAGQAGLKAQAKSGGHSYGSVSSGGKDGSMMIDLQSLQTINLDKSSGVATIGGGVRLGNLADGIFNQGNAAVSHGTCPGVGIGGHYTHGGYSHTSRNWGLAMDQVVAADFVLANGTLIKASSSQNSDIFWAIKGAAESFGIVTNFYVQTRPAPASITYFAFAFNGVMDSKTTFTESFLHIQDVAKNASVVDNKVSFGIYLDGYGTFSLSGAYFGSVADFNAKVKPELLRSLPSNTPTIQNMAYYDYLVKVSGEKTLKTPLTGYAEHDNFFAKSLTVPESAGLTSTTLNALFDYLKTAGSVEYYLIINLYGGPGSAINSKDTNFAAYNDRNSLWVFQNYGMTGDSIDFINGVNDAIIKAQPQTEFGAYLNYVDPSYDAATAHKLYYGDAVYARLAALKKQIDPQSVFWHPQAIGA</sequence>
<evidence type="ECO:0000256" key="3">
    <source>
        <dbReference type="ARBA" id="ARBA00022669"/>
    </source>
</evidence>
<dbReference type="Gene3D" id="3.30.465.10">
    <property type="match status" value="1"/>
</dbReference>
<name>A0A6A7BKX6_9PLEO</name>
<dbReference type="InterPro" id="IPR050416">
    <property type="entry name" value="FAD-linked_Oxidoreductase"/>
</dbReference>
<dbReference type="InterPro" id="IPR016169">
    <property type="entry name" value="FAD-bd_PCMH_sub2"/>
</dbReference>
<gene>
    <name evidence="11" type="ORF">T440DRAFT_415180</name>
</gene>
<dbReference type="PANTHER" id="PTHR42973">
    <property type="entry name" value="BINDING OXIDOREDUCTASE, PUTATIVE (AFU_ORTHOLOGUE AFUA_1G17690)-RELATED"/>
    <property type="match status" value="1"/>
</dbReference>
<dbReference type="SUPFAM" id="SSF56176">
    <property type="entry name" value="FAD-binding/transporter-associated domain-like"/>
    <property type="match status" value="1"/>
</dbReference>
<feature type="signal peptide" evidence="8">
    <location>
        <begin position="1"/>
        <end position="19"/>
    </location>
</feature>
<keyword evidence="4" id="KW-0274">FAD</keyword>
<evidence type="ECO:0000256" key="8">
    <source>
        <dbReference type="SAM" id="SignalP"/>
    </source>
</evidence>
<evidence type="ECO:0000259" key="10">
    <source>
        <dbReference type="PROSITE" id="PS51387"/>
    </source>
</evidence>
<keyword evidence="2" id="KW-0285">Flavoprotein</keyword>